<keyword evidence="6" id="KW-0547">Nucleotide-binding</keyword>
<dbReference type="Pfam" id="PF02518">
    <property type="entry name" value="HATPase_c"/>
    <property type="match status" value="1"/>
</dbReference>
<dbReference type="GO" id="GO:0000155">
    <property type="term" value="F:phosphorelay sensor kinase activity"/>
    <property type="evidence" value="ECO:0007669"/>
    <property type="project" value="InterPro"/>
</dbReference>
<feature type="transmembrane region" description="Helical" evidence="12">
    <location>
        <begin position="83"/>
        <end position="101"/>
    </location>
</feature>
<dbReference type="Pfam" id="PF00512">
    <property type="entry name" value="HisKA"/>
    <property type="match status" value="1"/>
</dbReference>
<dbReference type="Gene3D" id="3.30.565.10">
    <property type="entry name" value="Histidine kinase-like ATPase, C-terminal domain"/>
    <property type="match status" value="1"/>
</dbReference>
<dbReference type="GO" id="GO:0016020">
    <property type="term" value="C:membrane"/>
    <property type="evidence" value="ECO:0007669"/>
    <property type="project" value="UniProtKB-SubCell"/>
</dbReference>
<keyword evidence="10 12" id="KW-0472">Membrane</keyword>
<keyword evidence="8" id="KW-0067">ATP-binding</keyword>
<comment type="subcellular location">
    <subcellularLocation>
        <location evidence="2">Membrane</location>
    </subcellularLocation>
</comment>
<dbReference type="Gene3D" id="1.10.287.130">
    <property type="match status" value="1"/>
</dbReference>
<dbReference type="InterPro" id="IPR050736">
    <property type="entry name" value="Sensor_HK_Regulatory"/>
</dbReference>
<dbReference type="EC" id="2.7.13.3" evidence="3"/>
<gene>
    <name evidence="14" type="ORF">YBN1229_v1_3335</name>
</gene>
<evidence type="ECO:0000256" key="9">
    <source>
        <dbReference type="ARBA" id="ARBA00023012"/>
    </source>
</evidence>
<dbReference type="GO" id="GO:0005524">
    <property type="term" value="F:ATP binding"/>
    <property type="evidence" value="ECO:0007669"/>
    <property type="project" value="UniProtKB-KW"/>
</dbReference>
<feature type="transmembrane region" description="Helical" evidence="12">
    <location>
        <begin position="180"/>
        <end position="200"/>
    </location>
</feature>
<reference evidence="15" key="1">
    <citation type="submission" date="2015-02" db="EMBL/GenBank/DDBJ databases">
        <authorList>
            <person name="Chooi Y.-H."/>
        </authorList>
    </citation>
    <scope>NUCLEOTIDE SEQUENCE [LARGE SCALE GENOMIC DNA]</scope>
    <source>
        <strain evidence="15">strain Y</strain>
    </source>
</reference>
<dbReference type="InterPro" id="IPR036097">
    <property type="entry name" value="HisK_dim/P_sf"/>
</dbReference>
<proteinExistence type="predicted"/>
<evidence type="ECO:0000256" key="12">
    <source>
        <dbReference type="SAM" id="Phobius"/>
    </source>
</evidence>
<evidence type="ECO:0000256" key="2">
    <source>
        <dbReference type="ARBA" id="ARBA00004370"/>
    </source>
</evidence>
<keyword evidence="4" id="KW-0597">Phosphoprotein</keyword>
<feature type="transmembrane region" description="Helical" evidence="12">
    <location>
        <begin position="149"/>
        <end position="168"/>
    </location>
</feature>
<dbReference type="KEGG" id="fiy:BN1229_v1_3335"/>
<evidence type="ECO:0000256" key="3">
    <source>
        <dbReference type="ARBA" id="ARBA00012438"/>
    </source>
</evidence>
<feature type="domain" description="Histidine kinase" evidence="13">
    <location>
        <begin position="276"/>
        <end position="497"/>
    </location>
</feature>
<feature type="transmembrane region" description="Helical" evidence="12">
    <location>
        <begin position="206"/>
        <end position="228"/>
    </location>
</feature>
<dbReference type="PANTHER" id="PTHR43711">
    <property type="entry name" value="TWO-COMPONENT HISTIDINE KINASE"/>
    <property type="match status" value="1"/>
</dbReference>
<keyword evidence="12" id="KW-1133">Transmembrane helix</keyword>
<dbReference type="CDD" id="cd00082">
    <property type="entry name" value="HisKA"/>
    <property type="match status" value="1"/>
</dbReference>
<keyword evidence="5" id="KW-0808">Transferase</keyword>
<dbReference type="InterPro" id="IPR005467">
    <property type="entry name" value="His_kinase_dom"/>
</dbReference>
<feature type="coiled-coil region" evidence="11">
    <location>
        <begin position="235"/>
        <end position="269"/>
    </location>
</feature>
<keyword evidence="15" id="KW-1185">Reference proteome</keyword>
<accession>A0A0D6JJQ1</accession>
<sequence length="550" mass="61042">MTWSPTSDEFAPRQGRRETRNRAFDNVKAVRERLTNGGELRPENEYDLLTMFVRNEMAAAATMPALSIIISIASMLWATPLEAALWMILVISAKVLLLELCRRFLALPRAEVDVRVWRRRFVIAELINGMTWAGFALVGIGAHTLSSPAALFSAHVFIFAMLIVILAIRMTFSSSILPIMHAGTIPVTVAVVGRLAYLGVEMNDPLYFALATMAVGVHLYFIFLAIGLKSTAQAMLEFRDQKDALIAELEEEKARSDEARRRAEAANKAKSQFLATMSHELRTPLNAIMGFSEVMKAEILGPLSNPTYREYASNIHDSGSHLLNLINEILDLSRIEAGRYDLNEEPLRLTEVVEDGHRLLKLRANNKNLRVLEDFDAELPPVWADPRAMRQIVLNLMSNAFKFTPQGGTVKLTVGHTADGAHFISVRDTGPGIPREEIPKVMQAFGQGSLALHTAEGGTGLGLPIVKKLIELHGGRFELRSELRKGTEAIVYLPRQRVLRAVAPLQPLGSERHRQNAGVTQRASRPPRLVRDQAATPTFTVHKTATVVHH</sequence>
<dbReference type="SMART" id="SM00388">
    <property type="entry name" value="HisKA"/>
    <property type="match status" value="1"/>
</dbReference>
<evidence type="ECO:0000256" key="10">
    <source>
        <dbReference type="ARBA" id="ARBA00023136"/>
    </source>
</evidence>
<dbReference type="AlphaFoldDB" id="A0A0D6JJQ1"/>
<dbReference type="CDD" id="cd00075">
    <property type="entry name" value="HATPase"/>
    <property type="match status" value="1"/>
</dbReference>
<keyword evidence="12" id="KW-0812">Transmembrane</keyword>
<dbReference type="InterPro" id="IPR036890">
    <property type="entry name" value="HATPase_C_sf"/>
</dbReference>
<evidence type="ECO:0000256" key="7">
    <source>
        <dbReference type="ARBA" id="ARBA00022777"/>
    </source>
</evidence>
<dbReference type="PANTHER" id="PTHR43711:SF26">
    <property type="entry name" value="SENSOR HISTIDINE KINASE RCSC"/>
    <property type="match status" value="1"/>
</dbReference>
<evidence type="ECO:0000256" key="8">
    <source>
        <dbReference type="ARBA" id="ARBA00022840"/>
    </source>
</evidence>
<dbReference type="FunFam" id="3.30.565.10:FF:000006">
    <property type="entry name" value="Sensor histidine kinase WalK"/>
    <property type="match status" value="1"/>
</dbReference>
<dbReference type="PROSITE" id="PS50109">
    <property type="entry name" value="HIS_KIN"/>
    <property type="match status" value="1"/>
</dbReference>
<dbReference type="SMART" id="SM00387">
    <property type="entry name" value="HATPase_c"/>
    <property type="match status" value="1"/>
</dbReference>
<dbReference type="OrthoDB" id="9813151at2"/>
<evidence type="ECO:0000256" key="6">
    <source>
        <dbReference type="ARBA" id="ARBA00022741"/>
    </source>
</evidence>
<comment type="catalytic activity">
    <reaction evidence="1">
        <text>ATP + protein L-histidine = ADP + protein N-phospho-L-histidine.</text>
        <dbReference type="EC" id="2.7.13.3"/>
    </reaction>
</comment>
<evidence type="ECO:0000259" key="13">
    <source>
        <dbReference type="PROSITE" id="PS50109"/>
    </source>
</evidence>
<keyword evidence="9" id="KW-0902">Two-component regulatory system</keyword>
<dbReference type="RefSeq" id="WP_046478436.1">
    <property type="nucleotide sequence ID" value="NZ_LN829118.1"/>
</dbReference>
<dbReference type="SUPFAM" id="SSF55874">
    <property type="entry name" value="ATPase domain of HSP90 chaperone/DNA topoisomerase II/histidine kinase"/>
    <property type="match status" value="1"/>
</dbReference>
<dbReference type="KEGG" id="fil:BN1229_v1_2582"/>
<keyword evidence="11" id="KW-0175">Coiled coil</keyword>
<dbReference type="InterPro" id="IPR003661">
    <property type="entry name" value="HisK_dim/P_dom"/>
</dbReference>
<dbReference type="PRINTS" id="PR00344">
    <property type="entry name" value="BCTRLSENSOR"/>
</dbReference>
<name>A0A0D6JJQ1_9HYPH</name>
<dbReference type="EMBL" id="LN829119">
    <property type="protein sequence ID" value="CPR21902.1"/>
    <property type="molecule type" value="Genomic_DNA"/>
</dbReference>
<evidence type="ECO:0000313" key="14">
    <source>
        <dbReference type="EMBL" id="CPR21902.1"/>
    </source>
</evidence>
<evidence type="ECO:0000313" key="15">
    <source>
        <dbReference type="Proteomes" id="UP000033187"/>
    </source>
</evidence>
<dbReference type="SUPFAM" id="SSF47384">
    <property type="entry name" value="Homodimeric domain of signal transducing histidine kinase"/>
    <property type="match status" value="1"/>
</dbReference>
<organism evidence="14 15">
    <name type="scientific">Candidatus Filomicrobium marinum</name>
    <dbReference type="NCBI Taxonomy" id="1608628"/>
    <lineage>
        <taxon>Bacteria</taxon>
        <taxon>Pseudomonadati</taxon>
        <taxon>Pseudomonadota</taxon>
        <taxon>Alphaproteobacteria</taxon>
        <taxon>Hyphomicrobiales</taxon>
        <taxon>Hyphomicrobiaceae</taxon>
        <taxon>Filomicrobium</taxon>
    </lineage>
</organism>
<feature type="transmembrane region" description="Helical" evidence="12">
    <location>
        <begin position="57"/>
        <end position="77"/>
    </location>
</feature>
<dbReference type="FunFam" id="1.10.287.130:FF:000038">
    <property type="entry name" value="Sensory transduction histidine kinase"/>
    <property type="match status" value="1"/>
</dbReference>
<dbReference type="InterPro" id="IPR004358">
    <property type="entry name" value="Sig_transdc_His_kin-like_C"/>
</dbReference>
<dbReference type="Proteomes" id="UP000033187">
    <property type="component" value="Chromosome 1"/>
</dbReference>
<keyword evidence="7 14" id="KW-0418">Kinase</keyword>
<protein>
    <recommendedName>
        <fullName evidence="3">histidine kinase</fullName>
        <ecNumber evidence="3">2.7.13.3</ecNumber>
    </recommendedName>
</protein>
<feature type="transmembrane region" description="Helical" evidence="12">
    <location>
        <begin position="122"/>
        <end position="143"/>
    </location>
</feature>
<evidence type="ECO:0000256" key="1">
    <source>
        <dbReference type="ARBA" id="ARBA00000085"/>
    </source>
</evidence>
<evidence type="ECO:0000256" key="5">
    <source>
        <dbReference type="ARBA" id="ARBA00022679"/>
    </source>
</evidence>
<evidence type="ECO:0000256" key="4">
    <source>
        <dbReference type="ARBA" id="ARBA00022553"/>
    </source>
</evidence>
<evidence type="ECO:0000256" key="11">
    <source>
        <dbReference type="SAM" id="Coils"/>
    </source>
</evidence>
<dbReference type="InterPro" id="IPR003594">
    <property type="entry name" value="HATPase_dom"/>
</dbReference>